<dbReference type="Gene3D" id="3.40.1110.10">
    <property type="entry name" value="Calcium-transporting ATPase, cytoplasmic domain N"/>
    <property type="match status" value="1"/>
</dbReference>
<keyword evidence="6 10" id="KW-1133">Transmembrane helix</keyword>
<comment type="subcellular location">
    <subcellularLocation>
        <location evidence="1">Membrane</location>
    </subcellularLocation>
</comment>
<evidence type="ECO:0000256" key="6">
    <source>
        <dbReference type="ARBA" id="ARBA00022989"/>
    </source>
</evidence>
<dbReference type="NCBIfam" id="TIGR01494">
    <property type="entry name" value="ATPase_P-type"/>
    <property type="match status" value="1"/>
</dbReference>
<reference evidence="11 12" key="1">
    <citation type="journal article" date="2014" name="BMC Genomics">
        <title>Comparison of environmental and isolate Sulfobacillus genomes reveals diverse carbon, sulfur, nitrogen, and hydrogen metabolisms.</title>
        <authorList>
            <person name="Justice N.B."/>
            <person name="Norman A."/>
            <person name="Brown C.T."/>
            <person name="Singh A."/>
            <person name="Thomas B.C."/>
            <person name="Banfield J.F."/>
        </authorList>
    </citation>
    <scope>NUCLEOTIDE SEQUENCE [LARGE SCALE GENOMIC DNA]</scope>
    <source>
        <strain evidence="11">AMDSBA4</strain>
    </source>
</reference>
<evidence type="ECO:0000256" key="4">
    <source>
        <dbReference type="ARBA" id="ARBA00022796"/>
    </source>
</evidence>
<evidence type="ECO:0000256" key="9">
    <source>
        <dbReference type="ARBA" id="ARBA00049289"/>
    </source>
</evidence>
<name>A0A2T2XH73_9FIRM</name>
<proteinExistence type="predicted"/>
<dbReference type="Proteomes" id="UP000242972">
    <property type="component" value="Unassembled WGS sequence"/>
</dbReference>
<evidence type="ECO:0000256" key="8">
    <source>
        <dbReference type="ARBA" id="ARBA00023136"/>
    </source>
</evidence>
<evidence type="ECO:0000256" key="2">
    <source>
        <dbReference type="ARBA" id="ARBA00012517"/>
    </source>
</evidence>
<evidence type="ECO:0000256" key="1">
    <source>
        <dbReference type="ARBA" id="ARBA00004370"/>
    </source>
</evidence>
<dbReference type="GO" id="GO:0016020">
    <property type="term" value="C:membrane"/>
    <property type="evidence" value="ECO:0007669"/>
    <property type="project" value="UniProtKB-SubCell"/>
</dbReference>
<dbReference type="GO" id="GO:0140581">
    <property type="term" value="F:P-type monovalent copper transporter activity"/>
    <property type="evidence" value="ECO:0007669"/>
    <property type="project" value="UniProtKB-EC"/>
</dbReference>
<dbReference type="Gene3D" id="3.40.50.1000">
    <property type="entry name" value="HAD superfamily/HAD-like"/>
    <property type="match status" value="1"/>
</dbReference>
<dbReference type="AlphaFoldDB" id="A0A2T2XH73"/>
<dbReference type="InterPro" id="IPR023298">
    <property type="entry name" value="ATPase_P-typ_TM_dom_sf"/>
</dbReference>
<protein>
    <recommendedName>
        <fullName evidence="2">P-type Cu(+) transporter</fullName>
        <ecNumber evidence="2">7.2.2.8</ecNumber>
    </recommendedName>
</protein>
<feature type="transmembrane region" description="Helical" evidence="10">
    <location>
        <begin position="53"/>
        <end position="76"/>
    </location>
</feature>
<dbReference type="Gene3D" id="1.20.1110.10">
    <property type="entry name" value="Calcium-transporting ATPase, transmembrane domain"/>
    <property type="match status" value="1"/>
</dbReference>
<evidence type="ECO:0000256" key="3">
    <source>
        <dbReference type="ARBA" id="ARBA00022692"/>
    </source>
</evidence>
<keyword evidence="4" id="KW-0406">Ion transport</keyword>
<evidence type="ECO:0000313" key="11">
    <source>
        <dbReference type="EMBL" id="PSR33851.1"/>
    </source>
</evidence>
<dbReference type="GO" id="GO:0016887">
    <property type="term" value="F:ATP hydrolysis activity"/>
    <property type="evidence" value="ECO:0007669"/>
    <property type="project" value="InterPro"/>
</dbReference>
<keyword evidence="4" id="KW-0813">Transport</keyword>
<dbReference type="InterPro" id="IPR001757">
    <property type="entry name" value="P_typ_ATPase"/>
</dbReference>
<comment type="caution">
    <text evidence="11">The sequence shown here is derived from an EMBL/GenBank/DDBJ whole genome shotgun (WGS) entry which is preliminary data.</text>
</comment>
<dbReference type="Pfam" id="PF00702">
    <property type="entry name" value="Hydrolase"/>
    <property type="match status" value="1"/>
</dbReference>
<dbReference type="SUPFAM" id="SSF81660">
    <property type="entry name" value="Metal cation-transporting ATPase, ATP-binding domain N"/>
    <property type="match status" value="1"/>
</dbReference>
<dbReference type="EMBL" id="PXYW01000016">
    <property type="protein sequence ID" value="PSR33851.1"/>
    <property type="molecule type" value="Genomic_DNA"/>
</dbReference>
<dbReference type="PANTHER" id="PTHR43520:SF8">
    <property type="entry name" value="P-TYPE CU(+) TRANSPORTER"/>
    <property type="match status" value="1"/>
</dbReference>
<sequence length="158" mass="16838">MRAAQSAQGPRRRLANQILQYFVPGVIVVALVTLTSALWVGHLSSTAAILRTIAVLVIACPCALSVATPVSVLAGAQRLSQLGFLIRSDEALDRASTLDTVMFDKTGTLTRGELDVVSLTIDTPDVLIWAASLEAASEHPIGAAIIREAERRSCHCYL</sequence>
<dbReference type="GO" id="GO:0043682">
    <property type="term" value="F:P-type divalent copper transporter activity"/>
    <property type="evidence" value="ECO:0007669"/>
    <property type="project" value="TreeGrafter"/>
</dbReference>
<dbReference type="PROSITE" id="PS00154">
    <property type="entry name" value="ATPASE_E1_E2"/>
    <property type="match status" value="1"/>
</dbReference>
<dbReference type="InterPro" id="IPR018303">
    <property type="entry name" value="ATPase_P-typ_P_site"/>
</dbReference>
<organism evidence="11 12">
    <name type="scientific">Sulfobacillus benefaciens</name>
    <dbReference type="NCBI Taxonomy" id="453960"/>
    <lineage>
        <taxon>Bacteria</taxon>
        <taxon>Bacillati</taxon>
        <taxon>Bacillota</taxon>
        <taxon>Clostridia</taxon>
        <taxon>Eubacteriales</taxon>
        <taxon>Clostridiales Family XVII. Incertae Sedis</taxon>
        <taxon>Sulfobacillus</taxon>
    </lineage>
</organism>
<gene>
    <name evidence="11" type="ORF">C7B46_08375</name>
</gene>
<dbReference type="EC" id="7.2.2.8" evidence="2"/>
<dbReference type="GO" id="GO:0005507">
    <property type="term" value="F:copper ion binding"/>
    <property type="evidence" value="ECO:0007669"/>
    <property type="project" value="TreeGrafter"/>
</dbReference>
<evidence type="ECO:0000256" key="7">
    <source>
        <dbReference type="ARBA" id="ARBA00023008"/>
    </source>
</evidence>
<accession>A0A2T2XH73</accession>
<evidence type="ECO:0000256" key="5">
    <source>
        <dbReference type="ARBA" id="ARBA00022967"/>
    </source>
</evidence>
<dbReference type="GO" id="GO:0055070">
    <property type="term" value="P:copper ion homeostasis"/>
    <property type="evidence" value="ECO:0007669"/>
    <property type="project" value="TreeGrafter"/>
</dbReference>
<dbReference type="PANTHER" id="PTHR43520">
    <property type="entry name" value="ATP7, ISOFORM B"/>
    <property type="match status" value="1"/>
</dbReference>
<keyword evidence="4" id="KW-0187">Copper transport</keyword>
<dbReference type="GO" id="GO:0005524">
    <property type="term" value="F:ATP binding"/>
    <property type="evidence" value="ECO:0007669"/>
    <property type="project" value="InterPro"/>
</dbReference>
<evidence type="ECO:0000313" key="12">
    <source>
        <dbReference type="Proteomes" id="UP000242972"/>
    </source>
</evidence>
<keyword evidence="3 10" id="KW-0812">Transmembrane</keyword>
<keyword evidence="5" id="KW-1278">Translocase</keyword>
<keyword evidence="8 10" id="KW-0472">Membrane</keyword>
<keyword evidence="7" id="KW-0186">Copper</keyword>
<dbReference type="InterPro" id="IPR023214">
    <property type="entry name" value="HAD_sf"/>
</dbReference>
<feature type="transmembrane region" description="Helical" evidence="10">
    <location>
        <begin position="21"/>
        <end position="41"/>
    </location>
</feature>
<dbReference type="InterPro" id="IPR023299">
    <property type="entry name" value="ATPase_P-typ_cyto_dom_N"/>
</dbReference>
<comment type="catalytic activity">
    <reaction evidence="9">
        <text>Cu(+)(in) + ATP + H2O = Cu(+)(out) + ADP + phosphate + H(+)</text>
        <dbReference type="Rhea" id="RHEA:25792"/>
        <dbReference type="ChEBI" id="CHEBI:15377"/>
        <dbReference type="ChEBI" id="CHEBI:15378"/>
        <dbReference type="ChEBI" id="CHEBI:30616"/>
        <dbReference type="ChEBI" id="CHEBI:43474"/>
        <dbReference type="ChEBI" id="CHEBI:49552"/>
        <dbReference type="ChEBI" id="CHEBI:456216"/>
        <dbReference type="EC" id="7.2.2.8"/>
    </reaction>
</comment>
<dbReference type="SUPFAM" id="SSF81665">
    <property type="entry name" value="Calcium ATPase, transmembrane domain M"/>
    <property type="match status" value="1"/>
</dbReference>
<evidence type="ECO:0000256" key="10">
    <source>
        <dbReference type="SAM" id="Phobius"/>
    </source>
</evidence>